<dbReference type="PANTHER" id="PTHR22600:SF57">
    <property type="entry name" value="BETA-N-ACETYLHEXOSAMINIDASE"/>
    <property type="match status" value="1"/>
</dbReference>
<organism evidence="9 10">
    <name type="scientific">Candidatus Paraprevotella stercoravium</name>
    <dbReference type="NCBI Taxonomy" id="2838725"/>
    <lineage>
        <taxon>Bacteria</taxon>
        <taxon>Pseudomonadati</taxon>
        <taxon>Bacteroidota</taxon>
        <taxon>Bacteroidia</taxon>
        <taxon>Bacteroidales</taxon>
        <taxon>Prevotellaceae</taxon>
        <taxon>Paraprevotella</taxon>
    </lineage>
</organism>
<keyword evidence="5" id="KW-0326">Glycosidase</keyword>
<dbReference type="Pfam" id="PF00728">
    <property type="entry name" value="Glyco_hydro_20"/>
    <property type="match status" value="1"/>
</dbReference>
<dbReference type="AlphaFoldDB" id="A0A9E2P1V2"/>
<evidence type="ECO:0000256" key="3">
    <source>
        <dbReference type="ARBA" id="ARBA00012663"/>
    </source>
</evidence>
<accession>A0A9E2P1V2</accession>
<evidence type="ECO:0000256" key="2">
    <source>
        <dbReference type="ARBA" id="ARBA00006285"/>
    </source>
</evidence>
<proteinExistence type="inferred from homology"/>
<comment type="catalytic activity">
    <reaction evidence="1">
        <text>Hydrolysis of terminal non-reducing N-acetyl-D-hexosamine residues in N-acetyl-beta-D-hexosaminides.</text>
        <dbReference type="EC" id="3.2.1.52"/>
    </reaction>
</comment>
<dbReference type="InterPro" id="IPR025705">
    <property type="entry name" value="Beta_hexosaminidase_sua/sub"/>
</dbReference>
<dbReference type="GO" id="GO:0030203">
    <property type="term" value="P:glycosaminoglycan metabolic process"/>
    <property type="evidence" value="ECO:0007669"/>
    <property type="project" value="TreeGrafter"/>
</dbReference>
<gene>
    <name evidence="9" type="ORF">H9789_06130</name>
</gene>
<comment type="caution">
    <text evidence="9">The sequence shown here is derived from an EMBL/GenBank/DDBJ whole genome shotgun (WGS) entry which is preliminary data.</text>
</comment>
<name>A0A9E2P1V2_9BACT</name>
<dbReference type="SUPFAM" id="SSF55545">
    <property type="entry name" value="beta-N-acetylhexosaminidase-like domain"/>
    <property type="match status" value="1"/>
</dbReference>
<evidence type="ECO:0000256" key="1">
    <source>
        <dbReference type="ARBA" id="ARBA00001231"/>
    </source>
</evidence>
<evidence type="ECO:0000256" key="4">
    <source>
        <dbReference type="ARBA" id="ARBA00022801"/>
    </source>
</evidence>
<dbReference type="InterPro" id="IPR015882">
    <property type="entry name" value="HEX_bac_N"/>
</dbReference>
<feature type="non-terminal residue" evidence="9">
    <location>
        <position position="1"/>
    </location>
</feature>
<dbReference type="Proteomes" id="UP000823865">
    <property type="component" value="Unassembled WGS sequence"/>
</dbReference>
<dbReference type="EC" id="3.2.1.52" evidence="3"/>
<sequence>SIVPKPLHLEQTEEQFVLKSGMTIACEEGLKEQAEYLSQMLRQATGWEIKVRPNSRKGNIVLALDTVANKHSEGYSLSVNKKSIRISGADEAGVFYGLQTLLQLLPEEVYRNRLAGQIKWVVPGVQIVDHPERPWRGMMLDVARYFYDKEFVKKFIDMMAMYKLNKLQFHLIDDSGWRLEIKKYPRLTEVGAWAGPDSRRLGGYYTQDDIREILEYARLRQVEVIPEIEFPAHMLSAVVAYPWLGCTGKQHEVPDQHFISRDLLCVGKESSYQFLKDVLDETVALFPSQYINIGGDEAVYTNWEQCPRCQEVMKREGLSKASELQGYLTNVVADMMKKKNRTVIGWEEIIQRGKLNEQVVALMWHNVGDTIQATRTGHKAILTPATHLYFDFPESRTPGEVKAATWMPPISLEKCYGMEVNDYSPSSTVMGVQGCFWSDQFIHGTVLQEITPLNENRSEQYAEYLIFPRMLALAELAWLPKAERKYADFAERMTLQYAKLDAKGCNYRVPEPKILSMTQEGDSLCFTLAPTVAGAPIRYTTDGSYPTIHSAVYNGPLRVKNKSDFHAMTVVNDRHYSLPIYFAPDYSAYKQYGEFTTEWKPLQVQTSPSKWRFECTGKISGNGEYEIAFIQTGGQNVLKLGNLSLLKRDEKLAEILINRSSQCGNPILGSLKVDAFEAGTPFYIEVEANGINGNDTRGLVFIRKK</sequence>
<evidence type="ECO:0000259" key="7">
    <source>
        <dbReference type="Pfam" id="PF00728"/>
    </source>
</evidence>
<dbReference type="CDD" id="cd06563">
    <property type="entry name" value="GH20_chitobiase-like"/>
    <property type="match status" value="1"/>
</dbReference>
<dbReference type="PANTHER" id="PTHR22600">
    <property type="entry name" value="BETA-HEXOSAMINIDASE"/>
    <property type="match status" value="1"/>
</dbReference>
<dbReference type="Gene3D" id="3.30.379.10">
    <property type="entry name" value="Chitobiase/beta-hexosaminidase domain 2-like"/>
    <property type="match status" value="1"/>
</dbReference>
<reference evidence="9" key="1">
    <citation type="journal article" date="2021" name="PeerJ">
        <title>Extensive microbial diversity within the chicken gut microbiome revealed by metagenomics and culture.</title>
        <authorList>
            <person name="Gilroy R."/>
            <person name="Ravi A."/>
            <person name="Getino M."/>
            <person name="Pursley I."/>
            <person name="Horton D.L."/>
            <person name="Alikhan N.F."/>
            <person name="Baker D."/>
            <person name="Gharbi K."/>
            <person name="Hall N."/>
            <person name="Watson M."/>
            <person name="Adriaenssens E.M."/>
            <person name="Foster-Nyarko E."/>
            <person name="Jarju S."/>
            <person name="Secka A."/>
            <person name="Antonio M."/>
            <person name="Oren A."/>
            <person name="Chaudhuri R.R."/>
            <person name="La Ragione R."/>
            <person name="Hildebrand F."/>
            <person name="Pallen M.J."/>
        </authorList>
    </citation>
    <scope>NUCLEOTIDE SEQUENCE</scope>
    <source>
        <strain evidence="9">G3-2149</strain>
    </source>
</reference>
<protein>
    <recommendedName>
        <fullName evidence="3">beta-N-acetylhexosaminidase</fullName>
        <ecNumber evidence="3">3.2.1.52</ecNumber>
    </recommendedName>
</protein>
<keyword evidence="4" id="KW-0378">Hydrolase</keyword>
<dbReference type="InterPro" id="IPR026876">
    <property type="entry name" value="Fn3_assoc_repeat"/>
</dbReference>
<evidence type="ECO:0000256" key="6">
    <source>
        <dbReference type="PIRSR" id="PIRSR625705-1"/>
    </source>
</evidence>
<dbReference type="GO" id="GO:0016020">
    <property type="term" value="C:membrane"/>
    <property type="evidence" value="ECO:0007669"/>
    <property type="project" value="TreeGrafter"/>
</dbReference>
<evidence type="ECO:0000313" key="9">
    <source>
        <dbReference type="EMBL" id="MBU3853386.1"/>
    </source>
</evidence>
<dbReference type="InterPro" id="IPR015883">
    <property type="entry name" value="Glyco_hydro_20_cat"/>
</dbReference>
<reference evidence="9" key="2">
    <citation type="submission" date="2021-04" db="EMBL/GenBank/DDBJ databases">
        <authorList>
            <person name="Gilroy R."/>
        </authorList>
    </citation>
    <scope>NUCLEOTIDE SEQUENCE</scope>
    <source>
        <strain evidence="9">G3-2149</strain>
    </source>
</reference>
<dbReference type="GO" id="GO:0005975">
    <property type="term" value="P:carbohydrate metabolic process"/>
    <property type="evidence" value="ECO:0007669"/>
    <property type="project" value="InterPro"/>
</dbReference>
<dbReference type="SUPFAM" id="SSF51445">
    <property type="entry name" value="(Trans)glycosidases"/>
    <property type="match status" value="1"/>
</dbReference>
<feature type="domain" description="Glycoside hydrolase family 20 catalytic" evidence="7">
    <location>
        <begin position="134"/>
        <end position="479"/>
    </location>
</feature>
<dbReference type="Pfam" id="PF02838">
    <property type="entry name" value="Glyco_hydro_20b"/>
    <property type="match status" value="1"/>
</dbReference>
<dbReference type="PRINTS" id="PR00738">
    <property type="entry name" value="GLHYDRLASE20"/>
</dbReference>
<dbReference type="Pfam" id="PF13287">
    <property type="entry name" value="Fn3_assoc"/>
    <property type="match status" value="1"/>
</dbReference>
<dbReference type="EMBL" id="JAHLFU010000128">
    <property type="protein sequence ID" value="MBU3853386.1"/>
    <property type="molecule type" value="Genomic_DNA"/>
</dbReference>
<comment type="similarity">
    <text evidence="2">Belongs to the glycosyl hydrolase 20 family.</text>
</comment>
<dbReference type="GO" id="GO:0004563">
    <property type="term" value="F:beta-N-acetylhexosaminidase activity"/>
    <property type="evidence" value="ECO:0007669"/>
    <property type="project" value="UniProtKB-EC"/>
</dbReference>
<dbReference type="InterPro" id="IPR029018">
    <property type="entry name" value="Hex-like_dom2"/>
</dbReference>
<evidence type="ECO:0000259" key="8">
    <source>
        <dbReference type="Pfam" id="PF02838"/>
    </source>
</evidence>
<evidence type="ECO:0000256" key="5">
    <source>
        <dbReference type="ARBA" id="ARBA00023295"/>
    </source>
</evidence>
<dbReference type="InterPro" id="IPR017853">
    <property type="entry name" value="GH"/>
</dbReference>
<feature type="active site" description="Proton donor" evidence="6">
    <location>
        <position position="297"/>
    </location>
</feature>
<dbReference type="Gene3D" id="3.20.20.80">
    <property type="entry name" value="Glycosidases"/>
    <property type="match status" value="1"/>
</dbReference>
<feature type="domain" description="Beta-hexosaminidase bacterial type N-terminal" evidence="8">
    <location>
        <begin position="1"/>
        <end position="130"/>
    </location>
</feature>
<evidence type="ECO:0000313" key="10">
    <source>
        <dbReference type="Proteomes" id="UP000823865"/>
    </source>
</evidence>